<keyword evidence="3" id="KW-1003">Cell membrane</keyword>
<dbReference type="PANTHER" id="PTHR43357">
    <property type="entry name" value="INNER MEMBRANE ABC TRANSPORTER PERMEASE PROTEIN YDCV"/>
    <property type="match status" value="1"/>
</dbReference>
<dbReference type="GO" id="GO:0055085">
    <property type="term" value="P:transmembrane transport"/>
    <property type="evidence" value="ECO:0007669"/>
    <property type="project" value="InterPro"/>
</dbReference>
<feature type="transmembrane region" description="Helical" evidence="8">
    <location>
        <begin position="93"/>
        <end position="115"/>
    </location>
</feature>
<evidence type="ECO:0000256" key="6">
    <source>
        <dbReference type="ARBA" id="ARBA00022989"/>
    </source>
</evidence>
<comment type="subcellular location">
    <subcellularLocation>
        <location evidence="1">Cell inner membrane</location>
        <topology evidence="1">Multi-pass membrane protein</topology>
    </subcellularLocation>
    <subcellularLocation>
        <location evidence="8">Cell membrane</location>
        <topology evidence="8">Multi-pass membrane protein</topology>
    </subcellularLocation>
</comment>
<evidence type="ECO:0000256" key="8">
    <source>
        <dbReference type="RuleBase" id="RU363032"/>
    </source>
</evidence>
<dbReference type="Gene3D" id="1.10.3720.10">
    <property type="entry name" value="MetI-like"/>
    <property type="match status" value="1"/>
</dbReference>
<dbReference type="Pfam" id="PF00528">
    <property type="entry name" value="BPD_transp_1"/>
    <property type="match status" value="1"/>
</dbReference>
<feature type="transmembrane region" description="Helical" evidence="8">
    <location>
        <begin position="231"/>
        <end position="252"/>
    </location>
</feature>
<keyword evidence="6 8" id="KW-1133">Transmembrane helix</keyword>
<dbReference type="CDD" id="cd06261">
    <property type="entry name" value="TM_PBP2"/>
    <property type="match status" value="1"/>
</dbReference>
<accession>A0A179B9Q6</accession>
<feature type="transmembrane region" description="Helical" evidence="8">
    <location>
        <begin position="57"/>
        <end position="81"/>
    </location>
</feature>
<evidence type="ECO:0000313" key="10">
    <source>
        <dbReference type="EMBL" id="OAP88452.1"/>
    </source>
</evidence>
<evidence type="ECO:0000256" key="1">
    <source>
        <dbReference type="ARBA" id="ARBA00004429"/>
    </source>
</evidence>
<comment type="caution">
    <text evidence="10">The sequence shown here is derived from an EMBL/GenBank/DDBJ whole genome shotgun (WGS) entry which is preliminary data.</text>
</comment>
<keyword evidence="4" id="KW-0997">Cell inner membrane</keyword>
<evidence type="ECO:0000256" key="2">
    <source>
        <dbReference type="ARBA" id="ARBA00022448"/>
    </source>
</evidence>
<evidence type="ECO:0000256" key="4">
    <source>
        <dbReference type="ARBA" id="ARBA00022519"/>
    </source>
</evidence>
<keyword evidence="7 8" id="KW-0472">Membrane</keyword>
<evidence type="ECO:0000256" key="7">
    <source>
        <dbReference type="ARBA" id="ARBA00023136"/>
    </source>
</evidence>
<feature type="transmembrane region" description="Helical" evidence="8">
    <location>
        <begin position="186"/>
        <end position="211"/>
    </location>
</feature>
<name>A0A179B9Q6_RHILE</name>
<evidence type="ECO:0000259" key="9">
    <source>
        <dbReference type="PROSITE" id="PS50928"/>
    </source>
</evidence>
<keyword evidence="5 8" id="KW-0812">Transmembrane</keyword>
<feature type="domain" description="ABC transmembrane type-1" evidence="9">
    <location>
        <begin position="57"/>
        <end position="247"/>
    </location>
</feature>
<dbReference type="GO" id="GO:0005886">
    <property type="term" value="C:plasma membrane"/>
    <property type="evidence" value="ECO:0007669"/>
    <property type="project" value="UniProtKB-SubCell"/>
</dbReference>
<feature type="transmembrane region" description="Helical" evidence="8">
    <location>
        <begin position="127"/>
        <end position="148"/>
    </location>
</feature>
<evidence type="ECO:0000256" key="3">
    <source>
        <dbReference type="ARBA" id="ARBA00022475"/>
    </source>
</evidence>
<sequence>MKLVLRYSPWTIFAIAALFFLMPLFSTAEFSLSIRRGVYSLEAYESVFLDPEFAASFGYSLIIAVLTIIFGTIIVVPMAYYVRLRLQWLRPSVEILVMLPMIVPPIVLVFGYLRLFSSSSVLPLANSSTGASILLICGCTTLSLPYLYRTIDTGLQTIDVQTLTEAAGILGARPFATIRLVIFPNILPSVMAGAFLTFAVVMGEFVIASLLTRPAFGTYIQKIGVSKAYEPAALTILSFAITWGALAMMNVMTRFSRRTG</sequence>
<dbReference type="PANTHER" id="PTHR43357:SF4">
    <property type="entry name" value="INNER MEMBRANE ABC TRANSPORTER PERMEASE PROTEIN YDCV"/>
    <property type="match status" value="1"/>
</dbReference>
<dbReference type="InterPro" id="IPR035906">
    <property type="entry name" value="MetI-like_sf"/>
</dbReference>
<reference evidence="10" key="1">
    <citation type="submission" date="2016-04" db="EMBL/GenBank/DDBJ databases">
        <title>Fast-growing isolate from the root nodules of Vavilovia formosa.</title>
        <authorList>
            <person name="Kimeklis A."/>
            <person name="Safronova V."/>
            <person name="Belimov A."/>
            <person name="Andronov E."/>
        </authorList>
    </citation>
    <scope>NUCLEOTIDE SEQUENCE [LARGE SCALE GENOMIC DNA]</scope>
    <source>
        <strain evidence="10">Vaf-46</strain>
    </source>
</reference>
<dbReference type="InterPro" id="IPR000515">
    <property type="entry name" value="MetI-like"/>
</dbReference>
<evidence type="ECO:0000256" key="5">
    <source>
        <dbReference type="ARBA" id="ARBA00022692"/>
    </source>
</evidence>
<dbReference type="EMBL" id="LWBS01000457">
    <property type="protein sequence ID" value="OAP88452.1"/>
    <property type="molecule type" value="Genomic_DNA"/>
</dbReference>
<organism evidence="10">
    <name type="scientific">Rhizobium leguminosarum</name>
    <dbReference type="NCBI Taxonomy" id="384"/>
    <lineage>
        <taxon>Bacteria</taxon>
        <taxon>Pseudomonadati</taxon>
        <taxon>Pseudomonadota</taxon>
        <taxon>Alphaproteobacteria</taxon>
        <taxon>Hyphomicrobiales</taxon>
        <taxon>Rhizobiaceae</taxon>
        <taxon>Rhizobium/Agrobacterium group</taxon>
        <taxon>Rhizobium</taxon>
    </lineage>
</organism>
<dbReference type="SUPFAM" id="SSF161098">
    <property type="entry name" value="MetI-like"/>
    <property type="match status" value="1"/>
</dbReference>
<keyword evidence="2 8" id="KW-0813">Transport</keyword>
<comment type="similarity">
    <text evidence="8">Belongs to the binding-protein-dependent transport system permease family.</text>
</comment>
<dbReference type="PROSITE" id="PS50928">
    <property type="entry name" value="ABC_TM1"/>
    <property type="match status" value="1"/>
</dbReference>
<proteinExistence type="inferred from homology"/>
<gene>
    <name evidence="10" type="ORF">A4U53_35030</name>
</gene>
<protein>
    <submittedName>
        <fullName evidence="10">Spermidine/putrescine ABC transporter permease</fullName>
    </submittedName>
</protein>
<dbReference type="AlphaFoldDB" id="A0A179B9Q6"/>